<evidence type="ECO:0000313" key="1">
    <source>
        <dbReference type="EMBL" id="QBQ74764.1"/>
    </source>
</evidence>
<dbReference type="EMBL" id="MK552141">
    <property type="protein sequence ID" value="QBQ74764.1"/>
    <property type="molecule type" value="Genomic_DNA"/>
</dbReference>
<dbReference type="InterPro" id="IPR027417">
    <property type="entry name" value="P-loop_NTPase"/>
</dbReference>
<proteinExistence type="predicted"/>
<dbReference type="SUPFAM" id="SSF52540">
    <property type="entry name" value="P-loop containing nucleoside triphosphate hydrolases"/>
    <property type="match status" value="1"/>
</dbReference>
<dbReference type="GO" id="GO:0004386">
    <property type="term" value="F:helicase activity"/>
    <property type="evidence" value="ECO:0007669"/>
    <property type="project" value="UniProtKB-KW"/>
</dbReference>
<keyword evidence="2" id="KW-1185">Reference proteome</keyword>
<gene>
    <name evidence="1" type="ORF">BcepSauron_384</name>
</gene>
<keyword evidence="1" id="KW-0378">Hydrolase</keyword>
<keyword evidence="1" id="KW-0067">ATP-binding</keyword>
<dbReference type="Proteomes" id="UP000301424">
    <property type="component" value="Segment"/>
</dbReference>
<evidence type="ECO:0000313" key="2">
    <source>
        <dbReference type="Proteomes" id="UP000301424"/>
    </source>
</evidence>
<name>A0A482MLY9_9CAUD</name>
<reference evidence="1 2" key="1">
    <citation type="submission" date="2019-02" db="EMBL/GenBank/DDBJ databases">
        <title>Complete genome sequence of Burkholderia cenocepacia phage BcepSauron.</title>
        <authorList>
            <person name="Park K."/>
            <person name="Gonzalez C."/>
            <person name="Liu M."/>
            <person name="Gill J."/>
        </authorList>
    </citation>
    <scope>NUCLEOTIDE SEQUENCE [LARGE SCALE GENOMIC DNA]</scope>
</reference>
<protein>
    <submittedName>
        <fullName evidence="1">Helicase</fullName>
    </submittedName>
</protein>
<keyword evidence="1" id="KW-0547">Nucleotide-binding</keyword>
<sequence>MGHSLMYLGARRFYTYLNYCTFSPYFRVLEDPSHDLTPDPQFYSTSTVCTFLQMTITVQYVSGVPGLGKTRAAVNFMAKHIRRGMKGVKGTGYIFYVAPTQALLRQTLGNLRALLDENEQRMIRAEYARSADKHTSTTATVDERIRAALDGRSTDTKAPLPFLPGSILFLTHAAFIKLRRHPKFKETTVIFDESRKWVTENMNMTFDEPTERLFHQLFDTEELVSVTGKKAQGLMTLRARSLPANRLASLVKMKGDARSFGTLVNIYDALRTGDDGPVRMQMFGSFRGHGSKRSFIGITLPSQPFVGFKSVMIMSADFENSQMYHLLKMEGCQVQNETDRFLNKHLPGGFGKAHSEVSARYEKLTIVPLLMDKAMPSKNQLDRGVIMPVEKLMPFKLKMEELGVTTEHLQDLVRAKRDPDVQKGILQPEQIELESYMREIGCEVDVFAWMVKSSNRLIKSWWKDNAPVKRDNVVQQGVVVVNKEYLSHAFNRKYYHHLSVGAVEGRNEFMHSNVVAFLAAINPPPLLDQLLTALLPDYDVAEDYVVDKAIQSLGRGNIRNHNTKKRMLAIVSTMGLAEKVRARMHNYPKIAVDTTEALGSMHRWSYNGATAQEKHEARVVNQAARSSRFAESMGDNIKLYRSLSAKIVRLNKKLERDPGNHEIEAEIALLKNQRAALKS</sequence>
<organism evidence="1 2">
    <name type="scientific">Burkholderia phage BcepSauron</name>
    <dbReference type="NCBI Taxonomy" id="2530033"/>
    <lineage>
        <taxon>Viruses</taxon>
        <taxon>Duplodnaviria</taxon>
        <taxon>Heunggongvirae</taxon>
        <taxon>Uroviricota</taxon>
        <taxon>Caudoviricetes</taxon>
        <taxon>Sarumanvirus</taxon>
        <taxon>Sarumanvirus bcepsauron</taxon>
    </lineage>
</organism>
<accession>A0A482MLY9</accession>
<dbReference type="Gene3D" id="3.40.50.300">
    <property type="entry name" value="P-loop containing nucleotide triphosphate hydrolases"/>
    <property type="match status" value="1"/>
</dbReference>
<keyword evidence="1" id="KW-0347">Helicase</keyword>